<evidence type="ECO:0000256" key="1">
    <source>
        <dbReference type="SAM" id="Phobius"/>
    </source>
</evidence>
<evidence type="ECO:0000313" key="3">
    <source>
        <dbReference type="Proteomes" id="UP000064715"/>
    </source>
</evidence>
<dbReference type="Proteomes" id="UP000064715">
    <property type="component" value="Unassembled WGS sequence"/>
</dbReference>
<keyword evidence="1" id="KW-0472">Membrane</keyword>
<proteinExistence type="predicted"/>
<keyword evidence="1" id="KW-0812">Transmembrane</keyword>
<name>A0A0X4EUP9_9ENTR</name>
<dbReference type="OrthoDB" id="6434310at2"/>
<accession>A0A0X4EUP9</accession>
<dbReference type="RefSeq" id="WP_059310565.1">
    <property type="nucleotide sequence ID" value="NZ_LRCR01000006.1"/>
</dbReference>
<reference evidence="3" key="1">
    <citation type="submission" date="2016-01" db="EMBL/GenBank/DDBJ databases">
        <title>WGS of SAMN04407783.</title>
        <authorList>
            <person name="Adams M."/>
            <person name="Sutton G."/>
            <person name="Nelson K."/>
            <person name="Thaden J."/>
            <person name="Fowler V."/>
            <person name="Mccorrison J."/>
            <person name="Sanka R."/>
            <person name="Brinkac L."/>
            <person name="Nierman W."/>
        </authorList>
    </citation>
    <scope>NUCLEOTIDE SEQUENCE [LARGE SCALE GENOMIC DNA]</scope>
    <source>
        <strain evidence="3">GN04363</strain>
    </source>
</reference>
<keyword evidence="3" id="KW-1185">Reference proteome</keyword>
<comment type="caution">
    <text evidence="2">The sequence shown here is derived from an EMBL/GenBank/DDBJ whole genome shotgun (WGS) entry which is preliminary data.</text>
</comment>
<dbReference type="EMBL" id="LRCR01000006">
    <property type="protein sequence ID" value="KUQ85430.1"/>
    <property type="molecule type" value="Genomic_DNA"/>
</dbReference>
<gene>
    <name evidence="2" type="ORF">AWI28_11550</name>
</gene>
<dbReference type="AlphaFoldDB" id="A0A0X4EUP9"/>
<feature type="transmembrane region" description="Helical" evidence="1">
    <location>
        <begin position="12"/>
        <end position="31"/>
    </location>
</feature>
<evidence type="ECO:0000313" key="2">
    <source>
        <dbReference type="EMBL" id="KUQ85430.1"/>
    </source>
</evidence>
<sequence length="157" mass="17416">MLSSTTIKAFKALHLVATFAMAIVIAGYCYFQHIQRLTVSDKLYEVRQLTPRTWLYITEYDGSNMTTGEVYRYFLASKIDGDPLVALEKQHIAPTLTANTARVKVDGIGNNISFTVYGTVYSFTTSAFFYDAEGIAAAPSIDLTARGEGRDKGKFSR</sequence>
<organism evidence="2 3">
    <name type="scientific">Enterobacter genomosp. O</name>
    <dbReference type="NCBI Taxonomy" id="2364150"/>
    <lineage>
        <taxon>Bacteria</taxon>
        <taxon>Pseudomonadati</taxon>
        <taxon>Pseudomonadota</taxon>
        <taxon>Gammaproteobacteria</taxon>
        <taxon>Enterobacterales</taxon>
        <taxon>Enterobacteriaceae</taxon>
        <taxon>Enterobacter</taxon>
        <taxon>Enterobacter cloacae complex</taxon>
        <taxon>Enterobacter cloacae complex clade O</taxon>
    </lineage>
</organism>
<protein>
    <submittedName>
        <fullName evidence="2">Uncharacterized protein</fullName>
    </submittedName>
</protein>
<keyword evidence="1" id="KW-1133">Transmembrane helix</keyword>